<dbReference type="InterPro" id="IPR051324">
    <property type="entry name" value="Stress/Tellurium_Resist"/>
</dbReference>
<keyword evidence="1" id="KW-0778">Tellurium resistance</keyword>
<reference evidence="4 5" key="1">
    <citation type="journal article" date="2014" name="ISME J.">
        <title>Candidatus Competibacter-lineage genomes retrieved from metagenomes reveal functional metabolic diversity.</title>
        <authorList>
            <person name="McIlroy S.J."/>
            <person name="Albertsen M."/>
            <person name="Andresen E.K."/>
            <person name="Saunders A.M."/>
            <person name="Kristiansen R."/>
            <person name="Stokholm-Bjerregaard M."/>
            <person name="Nielsen K.L."/>
            <person name="Nielsen P.H."/>
        </authorList>
    </citation>
    <scope>NUCLEOTIDE SEQUENCE [LARGE SCALE GENOMIC DNA]</scope>
    <source>
        <strain evidence="4 5">Run_B_J11</strain>
    </source>
</reference>
<dbReference type="CDD" id="cd06974">
    <property type="entry name" value="TerD_like"/>
    <property type="match status" value="1"/>
</dbReference>
<proteinExistence type="predicted"/>
<keyword evidence="5" id="KW-1185">Reference proteome</keyword>
<protein>
    <recommendedName>
        <fullName evidence="3">TerD domain-containing protein</fullName>
    </recommendedName>
</protein>
<comment type="caution">
    <text evidence="4">The sequence shown here is derived from an EMBL/GenBank/DDBJ whole genome shotgun (WGS) entry which is preliminary data.</text>
</comment>
<dbReference type="InterPro" id="IPR003325">
    <property type="entry name" value="TerD"/>
</dbReference>
<evidence type="ECO:0000313" key="4">
    <source>
        <dbReference type="EMBL" id="CDH46728.1"/>
    </source>
</evidence>
<dbReference type="PANTHER" id="PTHR32097">
    <property type="entry name" value="CAMP-BINDING PROTEIN 1-RELATED"/>
    <property type="match status" value="1"/>
</dbReference>
<dbReference type="RefSeq" id="WP_051497969.1">
    <property type="nucleotide sequence ID" value="NZ_CBTK010000273.1"/>
</dbReference>
<organism evidence="4 5">
    <name type="scientific">Candidatus Contendobacter odensis Run_B_J11</name>
    <dbReference type="NCBI Taxonomy" id="1400861"/>
    <lineage>
        <taxon>Bacteria</taxon>
        <taxon>Pseudomonadati</taxon>
        <taxon>Pseudomonadota</taxon>
        <taxon>Gammaproteobacteria</taxon>
        <taxon>Candidatus Competibacteraceae</taxon>
        <taxon>Candidatus Contendibacter</taxon>
    </lineage>
</organism>
<accession>A0A7U7GE61</accession>
<evidence type="ECO:0000256" key="2">
    <source>
        <dbReference type="SAM" id="MobiDB-lite"/>
    </source>
</evidence>
<feature type="domain" description="TerD" evidence="3">
    <location>
        <begin position="3"/>
        <end position="172"/>
    </location>
</feature>
<dbReference type="Pfam" id="PF02342">
    <property type="entry name" value="TerD"/>
    <property type="match status" value="1"/>
</dbReference>
<evidence type="ECO:0000259" key="3">
    <source>
        <dbReference type="Pfam" id="PF02342"/>
    </source>
</evidence>
<dbReference type="InterPro" id="IPR017030">
    <property type="entry name" value="Vir_effector_SfrC"/>
</dbReference>
<evidence type="ECO:0000313" key="5">
    <source>
        <dbReference type="Proteomes" id="UP000019184"/>
    </source>
</evidence>
<dbReference type="GO" id="GO:0046690">
    <property type="term" value="P:response to tellurium ion"/>
    <property type="evidence" value="ECO:0007669"/>
    <property type="project" value="UniProtKB-KW"/>
</dbReference>
<feature type="region of interest" description="Disordered" evidence="2">
    <location>
        <begin position="186"/>
        <end position="234"/>
    </location>
</feature>
<dbReference type="Pfam" id="PF10139">
    <property type="entry name" value="Virul_Fac"/>
    <property type="match status" value="1"/>
</dbReference>
<sequence>MLTFQAGQNLSLSQQTPGLQHLELELSWEPADGPWTLDASAFALTAQGRVRGDGDFIFYNQPALPDGGLQLESDRRRFSVRLAALPIEVEKVAIALTLDTGGGPSFAALRWVRLELRNGENRSGIASFTLPTAGMTETAMVLGELYRRSGNWKFRAVGQGFAGGLAALAHHFGVEVGDEPAPVIPPMPRPVEKTPDASPPTVATPAPQAAPVPPAPTPIPTPAPVPSLSPTANSSVSNEQLRALCQDLEQVSTEFLVWLDQHPDRVGQEKAGLTKEFRRLTSQARRLDQAAQRPMCAGVFGPSQSGKSYLISALARKGTAPLLADFAGQTIDFIRDINPEGGRESTGLVTRFTLQTTPGASPAAPVQMRLLTQTDLVKMLGNTYYADCDHSDDQPLSPAWLNELLEGLAPAAQAQAVDPLTADDVFDLQAYFERYFKGFERVRLLRHGFWEQAAQLAPRLRIQDRAKLFGVIWGDVTAFSQLYMRLYTGLQGLNFASDACAGLEALLPREQSIIDVQTLKGLGTGGGGTLTLTGVNGARVTLPRSEVTALIAELRIVISEQPWDFFQHTDLLDFPGARSREQVKDLPTFLQSNDALQGLFLRGKVAYLFDRYCAEQELTSMLLCIGPSNQEVKTLPEMVYDWIVSTHGATPEQRAQQPTALFLVLTKFDMEFEEKAGERSPESRWITRMESSLLNFFGKQHDWPRQWDSHGVFRNSYWLRNPNFKAKNIFDYDEQNRETGVRPGERKRIELFKAAFLRDAVASAHFRDPQQAWDAGFALNDGGISYLADNLRPLCNPELKRLQLTSQAVRLREQIVERISHYYVSDNPEQELNKRLAAAQQIAGCLIDCAGEQRFGELLRTLQADSDDLEGIYYRIETRVPDEKQAIGAPTIGAAVDTRKMKALLGLSAPVANAGGDDRRKDDAALFAREVVAEWMRDLQDIGGNKSLCNYYRLPETAMADFVKELIAGAQRLKLEERIETLAREVTGFRMKFEQIVALPARLSANLLNGYVDFLGYDALSPAQRPMLPLESGPRPVFPPRAVPRSGPQLSEQPSTYDQDYYTDWIRAFLDLVERNARCRDGVEVDLAANRRLGELLARLQSSHRQ</sequence>
<feature type="compositionally biased region" description="Pro residues" evidence="2">
    <location>
        <begin position="208"/>
        <end position="227"/>
    </location>
</feature>
<evidence type="ECO:0000256" key="1">
    <source>
        <dbReference type="ARBA" id="ARBA00022686"/>
    </source>
</evidence>
<dbReference type="OrthoDB" id="1060501at2"/>
<dbReference type="Proteomes" id="UP000019184">
    <property type="component" value="Unassembled WGS sequence"/>
</dbReference>
<dbReference type="AlphaFoldDB" id="A0A7U7GE61"/>
<gene>
    <name evidence="4" type="ORF">BN874_570016</name>
</gene>
<dbReference type="Gene3D" id="2.60.60.30">
    <property type="entry name" value="sav2460 like domains"/>
    <property type="match status" value="1"/>
</dbReference>
<dbReference type="PANTHER" id="PTHR32097:SF17">
    <property type="entry name" value="CAMP-BINDING PROTEIN 1-RELATED"/>
    <property type="match status" value="1"/>
</dbReference>
<name>A0A7U7GE61_9GAMM</name>
<dbReference type="EMBL" id="CBTK010000273">
    <property type="protein sequence ID" value="CDH46728.1"/>
    <property type="molecule type" value="Genomic_DNA"/>
</dbReference>